<dbReference type="Pfam" id="PF00877">
    <property type="entry name" value="NLPC_P60"/>
    <property type="match status" value="1"/>
</dbReference>
<accession>A0A3M2LHM8</accession>
<dbReference type="RefSeq" id="WP_122199136.1">
    <property type="nucleotide sequence ID" value="NZ_JBHSKC010000053.1"/>
</dbReference>
<dbReference type="CDD" id="cd13399">
    <property type="entry name" value="Slt35-like"/>
    <property type="match status" value="1"/>
</dbReference>
<evidence type="ECO:0000313" key="7">
    <source>
        <dbReference type="Proteomes" id="UP000282674"/>
    </source>
</evidence>
<dbReference type="OrthoDB" id="5244330at2"/>
<dbReference type="InterPro" id="IPR000064">
    <property type="entry name" value="NLP_P60_dom"/>
</dbReference>
<dbReference type="AlphaFoldDB" id="A0A3M2LHM8"/>
<comment type="similarity">
    <text evidence="1">Belongs to the peptidase C40 family.</text>
</comment>
<dbReference type="InterPro" id="IPR031304">
    <property type="entry name" value="SLT_2"/>
</dbReference>
<dbReference type="Gene3D" id="3.90.1720.10">
    <property type="entry name" value="endopeptidase domain like (from Nostoc punctiforme)"/>
    <property type="match status" value="1"/>
</dbReference>
<reference evidence="6 7" key="1">
    <citation type="submission" date="2018-10" db="EMBL/GenBank/DDBJ databases">
        <title>Isolation from soil.</title>
        <authorList>
            <person name="Hu J."/>
        </authorList>
    </citation>
    <scope>NUCLEOTIDE SEQUENCE [LARGE SCALE GENOMIC DNA]</scope>
    <source>
        <strain evidence="6 7">NEAU-Ht49</strain>
    </source>
</reference>
<evidence type="ECO:0000256" key="1">
    <source>
        <dbReference type="ARBA" id="ARBA00007074"/>
    </source>
</evidence>
<comment type="caution">
    <text evidence="6">The sequence shown here is derived from an EMBL/GenBank/DDBJ whole genome shotgun (WGS) entry which is preliminary data.</text>
</comment>
<evidence type="ECO:0000259" key="5">
    <source>
        <dbReference type="PROSITE" id="PS51935"/>
    </source>
</evidence>
<keyword evidence="3" id="KW-0378">Hydrolase</keyword>
<dbReference type="InterPro" id="IPR051794">
    <property type="entry name" value="PG_Endopeptidase_C40"/>
</dbReference>
<name>A0A3M2LHM8_9ACTN</name>
<dbReference type="PANTHER" id="PTHR47359:SF3">
    <property type="entry name" value="NLP_P60 DOMAIN-CONTAINING PROTEIN-RELATED"/>
    <property type="match status" value="1"/>
</dbReference>
<gene>
    <name evidence="6" type="ORF">EBO15_37025</name>
</gene>
<feature type="domain" description="NlpC/P60" evidence="5">
    <location>
        <begin position="195"/>
        <end position="316"/>
    </location>
</feature>
<evidence type="ECO:0000256" key="2">
    <source>
        <dbReference type="ARBA" id="ARBA00022670"/>
    </source>
</evidence>
<dbReference type="InterPro" id="IPR038765">
    <property type="entry name" value="Papain-like_cys_pep_sf"/>
</dbReference>
<dbReference type="Proteomes" id="UP000282674">
    <property type="component" value="Unassembled WGS sequence"/>
</dbReference>
<evidence type="ECO:0000256" key="4">
    <source>
        <dbReference type="ARBA" id="ARBA00022807"/>
    </source>
</evidence>
<keyword evidence="2" id="KW-0645">Protease</keyword>
<evidence type="ECO:0000256" key="3">
    <source>
        <dbReference type="ARBA" id="ARBA00022801"/>
    </source>
</evidence>
<keyword evidence="7" id="KW-1185">Reference proteome</keyword>
<dbReference type="GO" id="GO:0008234">
    <property type="term" value="F:cysteine-type peptidase activity"/>
    <property type="evidence" value="ECO:0007669"/>
    <property type="project" value="UniProtKB-KW"/>
</dbReference>
<evidence type="ECO:0000313" key="6">
    <source>
        <dbReference type="EMBL" id="RMI36989.1"/>
    </source>
</evidence>
<dbReference type="GO" id="GO:0006508">
    <property type="term" value="P:proteolysis"/>
    <property type="evidence" value="ECO:0007669"/>
    <property type="project" value="UniProtKB-KW"/>
</dbReference>
<dbReference type="EMBL" id="RFFG01000119">
    <property type="protein sequence ID" value="RMI36989.1"/>
    <property type="molecule type" value="Genomic_DNA"/>
</dbReference>
<keyword evidence="4" id="KW-0788">Thiol protease</keyword>
<dbReference type="InterPro" id="IPR023346">
    <property type="entry name" value="Lysozyme-like_dom_sf"/>
</dbReference>
<dbReference type="SUPFAM" id="SSF53955">
    <property type="entry name" value="Lysozyme-like"/>
    <property type="match status" value="1"/>
</dbReference>
<dbReference type="Pfam" id="PF13406">
    <property type="entry name" value="SLT_2"/>
    <property type="match status" value="1"/>
</dbReference>
<dbReference type="PROSITE" id="PS51935">
    <property type="entry name" value="NLPC_P60"/>
    <property type="match status" value="1"/>
</dbReference>
<dbReference type="SUPFAM" id="SSF54001">
    <property type="entry name" value="Cysteine proteinases"/>
    <property type="match status" value="1"/>
</dbReference>
<dbReference type="Gene3D" id="1.10.530.10">
    <property type="match status" value="1"/>
</dbReference>
<proteinExistence type="inferred from homology"/>
<sequence>MPLAIAAAAGCFLLLLVALLGGLGGALSGGGGSPATCAPASGNVSDIPPSYLTLYVRAGQEYGIPWNVLAAVGSIESDHGRSTEPGVHSGENSAGAAGPMQFLTGTWAAFGVDGDHNGHRDRYNPADAIPAAARYLRHNGAPHRLRTALFQYNRSSAYVNDVLNRATTYAKAADRNQPAPRCSTATGGGFALTPNQAAAKAIAFARAQLGKPYLWAATGPHAYDCSGLTQAAYHAAGITIPRTSGDQWKQLPHVSNGHEQPGDLAFFNSGPGTSSTTPGHVGLVIGLGRMIAAPHTGTVVQIQPYRRPTLLGFTRP</sequence>
<protein>
    <submittedName>
        <fullName evidence="6">CHAP domain-containing protein</fullName>
    </submittedName>
</protein>
<dbReference type="PANTHER" id="PTHR47359">
    <property type="entry name" value="PEPTIDOGLYCAN DL-ENDOPEPTIDASE CWLO"/>
    <property type="match status" value="1"/>
</dbReference>
<organism evidence="6 7">
    <name type="scientific">Actinomadura harenae</name>
    <dbReference type="NCBI Taxonomy" id="2483351"/>
    <lineage>
        <taxon>Bacteria</taxon>
        <taxon>Bacillati</taxon>
        <taxon>Actinomycetota</taxon>
        <taxon>Actinomycetes</taxon>
        <taxon>Streptosporangiales</taxon>
        <taxon>Thermomonosporaceae</taxon>
        <taxon>Actinomadura</taxon>
    </lineage>
</organism>